<protein>
    <submittedName>
        <fullName evidence="1 3">Uncharacterized protein</fullName>
    </submittedName>
</protein>
<reference evidence="3" key="1">
    <citation type="submission" date="2016-06" db="UniProtKB">
        <authorList>
            <consortium name="WormBaseParasite"/>
        </authorList>
    </citation>
    <scope>IDENTIFICATION</scope>
</reference>
<organism evidence="2 3">
    <name type="scientific">Toxocara canis</name>
    <name type="common">Canine roundworm</name>
    <dbReference type="NCBI Taxonomy" id="6265"/>
    <lineage>
        <taxon>Eukaryota</taxon>
        <taxon>Metazoa</taxon>
        <taxon>Ecdysozoa</taxon>
        <taxon>Nematoda</taxon>
        <taxon>Chromadorea</taxon>
        <taxon>Rhabditida</taxon>
        <taxon>Spirurina</taxon>
        <taxon>Ascaridomorpha</taxon>
        <taxon>Ascaridoidea</taxon>
        <taxon>Toxocaridae</taxon>
        <taxon>Toxocara</taxon>
    </lineage>
</organism>
<name>A0A183VH39_TOXCA</name>
<dbReference type="Proteomes" id="UP000050794">
    <property type="component" value="Unassembled WGS sequence"/>
</dbReference>
<evidence type="ECO:0000313" key="2">
    <source>
        <dbReference type="Proteomes" id="UP000050794"/>
    </source>
</evidence>
<keyword evidence="2" id="KW-1185">Reference proteome</keyword>
<sequence>MELSSSGKLHYLFGTAGSEYRSILEAWSILHRRCQLITIRDETIGNRLAVVLTCFAQVDEEPCNGIALLGSDFCDTLSRGMF</sequence>
<evidence type="ECO:0000313" key="1">
    <source>
        <dbReference type="EMBL" id="VDM51380.1"/>
    </source>
</evidence>
<accession>A0A183VH39</accession>
<proteinExistence type="predicted"/>
<evidence type="ECO:0000313" key="3">
    <source>
        <dbReference type="WBParaSite" id="TCNE_0002006301-mRNA-1"/>
    </source>
</evidence>
<gene>
    <name evidence="1" type="ORF">TCNE_LOCUS20059</name>
</gene>
<reference evidence="1 2" key="2">
    <citation type="submission" date="2018-11" db="EMBL/GenBank/DDBJ databases">
        <authorList>
            <consortium name="Pathogen Informatics"/>
        </authorList>
    </citation>
    <scope>NUCLEOTIDE SEQUENCE [LARGE SCALE GENOMIC DNA]</scope>
</reference>
<dbReference type="EMBL" id="UYWY01028133">
    <property type="protein sequence ID" value="VDM51380.1"/>
    <property type="molecule type" value="Genomic_DNA"/>
</dbReference>
<dbReference type="AlphaFoldDB" id="A0A183VH39"/>
<dbReference type="WBParaSite" id="TCNE_0002006301-mRNA-1">
    <property type="protein sequence ID" value="TCNE_0002006301-mRNA-1"/>
    <property type="gene ID" value="TCNE_0002006301"/>
</dbReference>